<dbReference type="InterPro" id="IPR036259">
    <property type="entry name" value="MFS_trans_sf"/>
</dbReference>
<dbReference type="Pfam" id="PF07690">
    <property type="entry name" value="MFS_1"/>
    <property type="match status" value="1"/>
</dbReference>
<evidence type="ECO:0000256" key="4">
    <source>
        <dbReference type="ARBA" id="ARBA00022989"/>
    </source>
</evidence>
<feature type="transmembrane region" description="Helical" evidence="6">
    <location>
        <begin position="358"/>
        <end position="378"/>
    </location>
</feature>
<feature type="transmembrane region" description="Helical" evidence="6">
    <location>
        <begin position="80"/>
        <end position="98"/>
    </location>
</feature>
<name>A0A2T5G0Q2_9SPHN</name>
<sequence>MALFDDRRRAIAALILTYIVFAILMNSVGIVILQALREFLVAKTRAASLEAFKDLSVVAASALLATQLPRFGYRRAMIGVQILIAAACLVMRLADAFWATQLLFAVTGFSFGIVKVAVYASIGLLAPEPQRHASLTTLVEGLFMLGLLGGFALFSHFIGVATHPGEWLNVYWIMAALALAAAALWMLTPLDESPATQGDGTKNPGFWAMLQLALLPASIAFLVGTFCYVLIEQSISTWLPTFNNEVLQLPPAMSVKLSGLFAGSIALGRLGASALLRRLPWIVVLLSALAGMALLVMLVLPLTAGVIVPAQATWLDAPAAAYLLPLIGVLMAPIYPTLNSVILTALPRTSHAAMIGMIVIFSALGGTFGSLITGFVFAHFSGQFAFYLTLGPMMAIAGCALALHRTIDDHGGRVAALHKLAA</sequence>
<comment type="caution">
    <text evidence="8">The sequence shown here is derived from an EMBL/GenBank/DDBJ whole genome shotgun (WGS) entry which is preliminary data.</text>
</comment>
<keyword evidence="2" id="KW-1003">Cell membrane</keyword>
<feature type="transmembrane region" description="Helical" evidence="6">
    <location>
        <begin position="12"/>
        <end position="35"/>
    </location>
</feature>
<dbReference type="Proteomes" id="UP000244162">
    <property type="component" value="Unassembled WGS sequence"/>
</dbReference>
<keyword evidence="3 6" id="KW-0812">Transmembrane</keyword>
<gene>
    <name evidence="8" type="ORF">CLG96_00825</name>
</gene>
<accession>A0A2T5G0Q2</accession>
<evidence type="ECO:0000313" key="8">
    <source>
        <dbReference type="EMBL" id="PTQ12735.1"/>
    </source>
</evidence>
<dbReference type="InterPro" id="IPR050375">
    <property type="entry name" value="MFS_TsgA-like"/>
</dbReference>
<dbReference type="SUPFAM" id="SSF103473">
    <property type="entry name" value="MFS general substrate transporter"/>
    <property type="match status" value="1"/>
</dbReference>
<keyword evidence="4 6" id="KW-1133">Transmembrane helix</keyword>
<evidence type="ECO:0000313" key="9">
    <source>
        <dbReference type="Proteomes" id="UP000244162"/>
    </source>
</evidence>
<feature type="transmembrane region" description="Helical" evidence="6">
    <location>
        <begin position="170"/>
        <end position="187"/>
    </location>
</feature>
<evidence type="ECO:0000256" key="6">
    <source>
        <dbReference type="SAM" id="Phobius"/>
    </source>
</evidence>
<reference evidence="8 9" key="1">
    <citation type="submission" date="2017-09" db="EMBL/GenBank/DDBJ databases">
        <title>Sphingomonas panjinensis sp.nov., isolated from oil-contaminated soil.</title>
        <authorList>
            <person name="Wang L."/>
            <person name="Chen L."/>
        </authorList>
    </citation>
    <scope>NUCLEOTIDE SEQUENCE [LARGE SCALE GENOMIC DNA]</scope>
    <source>
        <strain evidence="8 9">FW-11</strain>
    </source>
</reference>
<evidence type="ECO:0000259" key="7">
    <source>
        <dbReference type="PROSITE" id="PS50850"/>
    </source>
</evidence>
<dbReference type="InterPro" id="IPR020846">
    <property type="entry name" value="MFS_dom"/>
</dbReference>
<feature type="transmembrane region" description="Helical" evidence="6">
    <location>
        <begin position="384"/>
        <end position="403"/>
    </location>
</feature>
<dbReference type="GO" id="GO:0005886">
    <property type="term" value="C:plasma membrane"/>
    <property type="evidence" value="ECO:0007669"/>
    <property type="project" value="UniProtKB-SubCell"/>
</dbReference>
<feature type="transmembrane region" description="Helical" evidence="6">
    <location>
        <begin position="282"/>
        <end position="308"/>
    </location>
</feature>
<evidence type="ECO:0000256" key="1">
    <source>
        <dbReference type="ARBA" id="ARBA00004429"/>
    </source>
</evidence>
<feature type="domain" description="Major facilitator superfamily (MFS) profile" evidence="7">
    <location>
        <begin position="10"/>
        <end position="408"/>
    </location>
</feature>
<feature type="transmembrane region" description="Helical" evidence="6">
    <location>
        <begin position="104"/>
        <end position="126"/>
    </location>
</feature>
<feature type="transmembrane region" description="Helical" evidence="6">
    <location>
        <begin position="138"/>
        <end position="158"/>
    </location>
</feature>
<organism evidence="8 9">
    <name type="scientific">Sphingomonas oleivorans</name>
    <dbReference type="NCBI Taxonomy" id="1735121"/>
    <lineage>
        <taxon>Bacteria</taxon>
        <taxon>Pseudomonadati</taxon>
        <taxon>Pseudomonadota</taxon>
        <taxon>Alphaproteobacteria</taxon>
        <taxon>Sphingomonadales</taxon>
        <taxon>Sphingomonadaceae</taxon>
        <taxon>Sphingomonas</taxon>
    </lineage>
</organism>
<dbReference type="OrthoDB" id="6395826at2"/>
<dbReference type="Gene3D" id="1.20.1250.20">
    <property type="entry name" value="MFS general substrate transporter like domains"/>
    <property type="match status" value="1"/>
</dbReference>
<evidence type="ECO:0000256" key="5">
    <source>
        <dbReference type="ARBA" id="ARBA00023136"/>
    </source>
</evidence>
<dbReference type="RefSeq" id="WP_107965973.1">
    <property type="nucleotide sequence ID" value="NZ_NWBU01000004.1"/>
</dbReference>
<comment type="subcellular location">
    <subcellularLocation>
        <location evidence="1">Cell inner membrane</location>
        <topology evidence="1">Multi-pass membrane protein</topology>
    </subcellularLocation>
</comment>
<dbReference type="PROSITE" id="PS50850">
    <property type="entry name" value="MFS"/>
    <property type="match status" value="1"/>
</dbReference>
<dbReference type="AlphaFoldDB" id="A0A2T5G0Q2"/>
<feature type="transmembrane region" description="Helical" evidence="6">
    <location>
        <begin position="208"/>
        <end position="231"/>
    </location>
</feature>
<dbReference type="PANTHER" id="PTHR43702">
    <property type="entry name" value="L-FUCOSE-PROTON SYMPORTER"/>
    <property type="match status" value="1"/>
</dbReference>
<keyword evidence="5 6" id="KW-0472">Membrane</keyword>
<feature type="transmembrane region" description="Helical" evidence="6">
    <location>
        <begin position="320"/>
        <end position="346"/>
    </location>
</feature>
<dbReference type="InterPro" id="IPR011701">
    <property type="entry name" value="MFS"/>
</dbReference>
<dbReference type="PANTHER" id="PTHR43702:SF11">
    <property type="entry name" value="L-FUCOSE-PROTON SYMPORTER"/>
    <property type="match status" value="1"/>
</dbReference>
<evidence type="ECO:0000256" key="2">
    <source>
        <dbReference type="ARBA" id="ARBA00022475"/>
    </source>
</evidence>
<dbReference type="EMBL" id="NWBU01000004">
    <property type="protein sequence ID" value="PTQ12735.1"/>
    <property type="molecule type" value="Genomic_DNA"/>
</dbReference>
<proteinExistence type="predicted"/>
<evidence type="ECO:0000256" key="3">
    <source>
        <dbReference type="ARBA" id="ARBA00022692"/>
    </source>
</evidence>
<keyword evidence="9" id="KW-1185">Reference proteome</keyword>
<dbReference type="GO" id="GO:0022857">
    <property type="term" value="F:transmembrane transporter activity"/>
    <property type="evidence" value="ECO:0007669"/>
    <property type="project" value="InterPro"/>
</dbReference>
<protein>
    <submittedName>
        <fullName evidence="8">MFS transporter</fullName>
    </submittedName>
</protein>